<proteinExistence type="predicted"/>
<reference evidence="1 2" key="1">
    <citation type="submission" date="2014-07" db="EMBL/GenBank/DDBJ databases">
        <authorList>
            <person name="McCorrison J."/>
            <person name="Sanka R."/>
            <person name="Torralba M."/>
            <person name="Gillis M."/>
            <person name="Haft D.H."/>
            <person name="Methe B."/>
            <person name="Sutton G."/>
            <person name="Nelson K.E."/>
        </authorList>
    </citation>
    <scope>NUCLEOTIDE SEQUENCE [LARGE SCALE GENOMIC DNA]</scope>
    <source>
        <strain evidence="1 2">DNF00882</strain>
    </source>
</reference>
<dbReference type="GeneID" id="91082116"/>
<organism evidence="1 2">
    <name type="scientific">Prevotella disiens DNF00882</name>
    <dbReference type="NCBI Taxonomy" id="1401075"/>
    <lineage>
        <taxon>Bacteria</taxon>
        <taxon>Pseudomonadati</taxon>
        <taxon>Bacteroidota</taxon>
        <taxon>Bacteroidia</taxon>
        <taxon>Bacteroidales</taxon>
        <taxon>Prevotellaceae</taxon>
        <taxon>Prevotella</taxon>
    </lineage>
</organism>
<dbReference type="Proteomes" id="UP000029538">
    <property type="component" value="Unassembled WGS sequence"/>
</dbReference>
<protein>
    <submittedName>
        <fullName evidence="1">Uncharacterized protein</fullName>
    </submittedName>
</protein>
<comment type="caution">
    <text evidence="1">The sequence shown here is derived from an EMBL/GenBank/DDBJ whole genome shotgun (WGS) entry which is preliminary data.</text>
</comment>
<evidence type="ECO:0000313" key="2">
    <source>
        <dbReference type="Proteomes" id="UP000029538"/>
    </source>
</evidence>
<dbReference type="InterPro" id="IPR045724">
    <property type="entry name" value="DUF6078"/>
</dbReference>
<accession>A0A096AJC0</accession>
<dbReference type="Pfam" id="PF19555">
    <property type="entry name" value="DUF6078"/>
    <property type="match status" value="1"/>
</dbReference>
<name>A0A096AJC0_9BACT</name>
<dbReference type="AlphaFoldDB" id="A0A096AJC0"/>
<gene>
    <name evidence="1" type="ORF">HMPREF0654_10860</name>
</gene>
<dbReference type="RefSeq" id="WP_021668752.1">
    <property type="nucleotide sequence ID" value="NZ_JRNR01000130.1"/>
</dbReference>
<dbReference type="EMBL" id="JRNR01000130">
    <property type="protein sequence ID" value="KGF46691.1"/>
    <property type="molecule type" value="Genomic_DNA"/>
</dbReference>
<sequence length="151" mass="18074">MEIKKEEIPSGYIYCMATNGQCKRAKTCLRALAMRFERDENDWSLMQMVDPRYVKSRTEKEPCQWYADAKIQRFAKGMTHLYDEIPAKVLKTMREKVQHCFPSRTFYFKARRGDKLISEEQQAYIAEVFKDFCPEIQPKYDEYIDALEWNP</sequence>
<evidence type="ECO:0000313" key="1">
    <source>
        <dbReference type="EMBL" id="KGF46691.1"/>
    </source>
</evidence>